<name>A0A7X2II75_9BURK</name>
<protein>
    <submittedName>
        <fullName evidence="2">2,3-dihydroxybiphenyl 1,2-dioxygenase</fullName>
    </submittedName>
</protein>
<dbReference type="InterPro" id="IPR029068">
    <property type="entry name" value="Glyas_Bleomycin-R_OHBP_Dase"/>
</dbReference>
<dbReference type="InterPro" id="IPR004360">
    <property type="entry name" value="Glyas_Fos-R_dOase_dom"/>
</dbReference>
<keyword evidence="2" id="KW-0560">Oxidoreductase</keyword>
<dbReference type="GO" id="GO:0051213">
    <property type="term" value="F:dioxygenase activity"/>
    <property type="evidence" value="ECO:0007669"/>
    <property type="project" value="UniProtKB-KW"/>
</dbReference>
<feature type="domain" description="VOC" evidence="1">
    <location>
        <begin position="145"/>
        <end position="265"/>
    </location>
</feature>
<dbReference type="Proteomes" id="UP000446768">
    <property type="component" value="Unassembled WGS sequence"/>
</dbReference>
<organism evidence="2 3">
    <name type="scientific">Pseudoduganella rivuli</name>
    <dbReference type="NCBI Taxonomy" id="2666085"/>
    <lineage>
        <taxon>Bacteria</taxon>
        <taxon>Pseudomonadati</taxon>
        <taxon>Pseudomonadota</taxon>
        <taxon>Betaproteobacteria</taxon>
        <taxon>Burkholderiales</taxon>
        <taxon>Oxalobacteraceae</taxon>
        <taxon>Telluria group</taxon>
        <taxon>Pseudoduganella</taxon>
    </lineage>
</organism>
<dbReference type="SUPFAM" id="SSF54593">
    <property type="entry name" value="Glyoxalase/Bleomycin resistance protein/Dihydroxybiphenyl dioxygenase"/>
    <property type="match status" value="2"/>
</dbReference>
<comment type="caution">
    <text evidence="2">The sequence shown here is derived from an EMBL/GenBank/DDBJ whole genome shotgun (WGS) entry which is preliminary data.</text>
</comment>
<accession>A0A7X2II75</accession>
<reference evidence="2 3" key="1">
    <citation type="submission" date="2019-11" db="EMBL/GenBank/DDBJ databases">
        <title>Novel species isolated from a subtropical stream in China.</title>
        <authorList>
            <person name="Lu H."/>
        </authorList>
    </citation>
    <scope>NUCLEOTIDE SEQUENCE [LARGE SCALE GENOMIC DNA]</scope>
    <source>
        <strain evidence="2 3">FT92W</strain>
    </source>
</reference>
<dbReference type="Gene3D" id="3.10.180.10">
    <property type="entry name" value="2,3-Dihydroxybiphenyl 1,2-Dioxygenase, domain 1"/>
    <property type="match status" value="2"/>
</dbReference>
<keyword evidence="2" id="KW-0223">Dioxygenase</keyword>
<dbReference type="AlphaFoldDB" id="A0A7X2II75"/>
<keyword evidence="3" id="KW-1185">Reference proteome</keyword>
<dbReference type="PROSITE" id="PS51819">
    <property type="entry name" value="VOC"/>
    <property type="match status" value="2"/>
</dbReference>
<gene>
    <name evidence="2" type="ORF">GJ700_02060</name>
</gene>
<dbReference type="CDD" id="cd07252">
    <property type="entry name" value="BphC1-RGP6_N_like"/>
    <property type="match status" value="1"/>
</dbReference>
<dbReference type="RefSeq" id="WP_154370974.1">
    <property type="nucleotide sequence ID" value="NZ_WKJJ01000001.1"/>
</dbReference>
<proteinExistence type="predicted"/>
<feature type="domain" description="VOC" evidence="1">
    <location>
        <begin position="5"/>
        <end position="122"/>
    </location>
</feature>
<evidence type="ECO:0000313" key="2">
    <source>
        <dbReference type="EMBL" id="MRV70504.1"/>
    </source>
</evidence>
<evidence type="ECO:0000259" key="1">
    <source>
        <dbReference type="PROSITE" id="PS51819"/>
    </source>
</evidence>
<dbReference type="Pfam" id="PF00903">
    <property type="entry name" value="Glyoxalase"/>
    <property type="match status" value="1"/>
</dbReference>
<sequence length="321" mass="35714">MDIIGIGYLGFETTCIEQWRDYGPNVMGFEIGAAPASEPDALYFRTDDRRHRLAFRPGAVDRIEYIGWEARGKVEFHAAVQRFRDHGVDVTVGDAALCETRGVKELIRFRDPAGYQHELFYAQKWLPRSFQPGRPHGGFVAGKRGLGHVVLITPEYGKELDHFLTVIMGFHWYGAGAGKGKTGFYRSKLNTYTSHDIGYGHGPGRAGIQHMGMFVASVRDVGETYDIVRKRELPMQMTLGQHAQDPHISFYHFSPGGFAIETIHELSPWHDDGFEVNPEKLSLWGHELVGPILGPSVRTPEEVLDPAGLAALAATAARNKA</sequence>
<dbReference type="Pfam" id="PF22632">
    <property type="entry name" value="BphC_D1"/>
    <property type="match status" value="1"/>
</dbReference>
<evidence type="ECO:0000313" key="3">
    <source>
        <dbReference type="Proteomes" id="UP000446768"/>
    </source>
</evidence>
<dbReference type="InterPro" id="IPR037523">
    <property type="entry name" value="VOC_core"/>
</dbReference>
<dbReference type="EMBL" id="WKJJ01000001">
    <property type="protein sequence ID" value="MRV70504.1"/>
    <property type="molecule type" value="Genomic_DNA"/>
</dbReference>